<organism evidence="9 10">
    <name type="scientific">Tribolium castaneum</name>
    <name type="common">Red flour beetle</name>
    <dbReference type="NCBI Taxonomy" id="7070"/>
    <lineage>
        <taxon>Eukaryota</taxon>
        <taxon>Metazoa</taxon>
        <taxon>Ecdysozoa</taxon>
        <taxon>Arthropoda</taxon>
        <taxon>Hexapoda</taxon>
        <taxon>Insecta</taxon>
        <taxon>Pterygota</taxon>
        <taxon>Neoptera</taxon>
        <taxon>Endopterygota</taxon>
        <taxon>Coleoptera</taxon>
        <taxon>Polyphaga</taxon>
        <taxon>Cucujiformia</taxon>
        <taxon>Tenebrionidae</taxon>
        <taxon>Tenebrionidae incertae sedis</taxon>
        <taxon>Tribolium</taxon>
    </lineage>
</organism>
<name>D6WBS8_TRICA</name>
<keyword evidence="7" id="KW-0732">Signal</keyword>
<evidence type="ECO:0000256" key="1">
    <source>
        <dbReference type="ARBA" id="ARBA00004613"/>
    </source>
</evidence>
<dbReference type="OrthoDB" id="6261922at2759"/>
<proteinExistence type="predicted"/>
<feature type="chain" id="PRO_5013402163" description="Phenoloxidase-activating factor 2" evidence="7">
    <location>
        <begin position="16"/>
        <end position="424"/>
    </location>
</feature>
<keyword evidence="3" id="KW-1015">Disulfide bond</keyword>
<feature type="signal peptide" evidence="7">
    <location>
        <begin position="1"/>
        <end position="15"/>
    </location>
</feature>
<reference evidence="9 10" key="1">
    <citation type="journal article" date="2008" name="Nature">
        <title>The genome of the model beetle and pest Tribolium castaneum.</title>
        <authorList>
            <consortium name="Tribolium Genome Sequencing Consortium"/>
            <person name="Richards S."/>
            <person name="Gibbs R.A."/>
            <person name="Weinstock G.M."/>
            <person name="Brown S.J."/>
            <person name="Denell R."/>
            <person name="Beeman R.W."/>
            <person name="Gibbs R."/>
            <person name="Beeman R.W."/>
            <person name="Brown S.J."/>
            <person name="Bucher G."/>
            <person name="Friedrich M."/>
            <person name="Grimmelikhuijzen C.J."/>
            <person name="Klingler M."/>
            <person name="Lorenzen M."/>
            <person name="Richards S."/>
            <person name="Roth S."/>
            <person name="Schroder R."/>
            <person name="Tautz D."/>
            <person name="Zdobnov E.M."/>
            <person name="Muzny D."/>
            <person name="Gibbs R.A."/>
            <person name="Weinstock G.M."/>
            <person name="Attaway T."/>
            <person name="Bell S."/>
            <person name="Buhay C.J."/>
            <person name="Chandrabose M.N."/>
            <person name="Chavez D."/>
            <person name="Clerk-Blankenburg K.P."/>
            <person name="Cree A."/>
            <person name="Dao M."/>
            <person name="Davis C."/>
            <person name="Chacko J."/>
            <person name="Dinh H."/>
            <person name="Dugan-Rocha S."/>
            <person name="Fowler G."/>
            <person name="Garner T.T."/>
            <person name="Garnes J."/>
            <person name="Gnirke A."/>
            <person name="Hawes A."/>
            <person name="Hernandez J."/>
            <person name="Hines S."/>
            <person name="Holder M."/>
            <person name="Hume J."/>
            <person name="Jhangiani S.N."/>
            <person name="Joshi V."/>
            <person name="Khan Z.M."/>
            <person name="Jackson L."/>
            <person name="Kovar C."/>
            <person name="Kowis A."/>
            <person name="Lee S."/>
            <person name="Lewis L.R."/>
            <person name="Margolis J."/>
            <person name="Morgan M."/>
            <person name="Nazareth L.V."/>
            <person name="Nguyen N."/>
            <person name="Okwuonu G."/>
            <person name="Parker D."/>
            <person name="Richards S."/>
            <person name="Ruiz S.J."/>
            <person name="Santibanez J."/>
            <person name="Savard J."/>
            <person name="Scherer S.E."/>
            <person name="Schneider B."/>
            <person name="Sodergren E."/>
            <person name="Tautz D."/>
            <person name="Vattahil S."/>
            <person name="Villasana D."/>
            <person name="White C.S."/>
            <person name="Wright R."/>
            <person name="Park Y."/>
            <person name="Beeman R.W."/>
            <person name="Lord J."/>
            <person name="Oppert B."/>
            <person name="Lorenzen M."/>
            <person name="Brown S."/>
            <person name="Wang L."/>
            <person name="Savard J."/>
            <person name="Tautz D."/>
            <person name="Richards S."/>
            <person name="Weinstock G."/>
            <person name="Gibbs R.A."/>
            <person name="Liu Y."/>
            <person name="Worley K."/>
            <person name="Weinstock G."/>
            <person name="Elsik C.G."/>
            <person name="Reese J.T."/>
            <person name="Elhaik E."/>
            <person name="Landan G."/>
            <person name="Graur D."/>
            <person name="Arensburger P."/>
            <person name="Atkinson P."/>
            <person name="Beeman R.W."/>
            <person name="Beidler J."/>
            <person name="Brown S.J."/>
            <person name="Demuth J.P."/>
            <person name="Drury D.W."/>
            <person name="Du Y.Z."/>
            <person name="Fujiwara H."/>
            <person name="Lorenzen M."/>
            <person name="Maselli V."/>
            <person name="Osanai M."/>
            <person name="Park Y."/>
            <person name="Robertson H.M."/>
            <person name="Tu Z."/>
            <person name="Wang J.J."/>
            <person name="Wang S."/>
            <person name="Richards S."/>
            <person name="Song H."/>
            <person name="Zhang L."/>
            <person name="Sodergren E."/>
            <person name="Werner D."/>
            <person name="Stanke M."/>
            <person name="Morgenstern B."/>
            <person name="Solovyev V."/>
            <person name="Kosarev P."/>
            <person name="Brown G."/>
            <person name="Chen H.C."/>
            <person name="Ermolaeva O."/>
            <person name="Hlavina W."/>
            <person name="Kapustin Y."/>
            <person name="Kiryutin B."/>
            <person name="Kitts P."/>
            <person name="Maglott D."/>
            <person name="Pruitt K."/>
            <person name="Sapojnikov V."/>
            <person name="Souvorov A."/>
            <person name="Mackey A.J."/>
            <person name="Waterhouse R.M."/>
            <person name="Wyder S."/>
            <person name="Zdobnov E.M."/>
            <person name="Zdobnov E.M."/>
            <person name="Wyder S."/>
            <person name="Kriventseva E.V."/>
            <person name="Kadowaki T."/>
            <person name="Bork P."/>
            <person name="Aranda M."/>
            <person name="Bao R."/>
            <person name="Beermann A."/>
            <person name="Berns N."/>
            <person name="Bolognesi R."/>
            <person name="Bonneton F."/>
            <person name="Bopp D."/>
            <person name="Brown S.J."/>
            <person name="Bucher G."/>
            <person name="Butts T."/>
            <person name="Chaumot A."/>
            <person name="Denell R.E."/>
            <person name="Ferrier D.E."/>
            <person name="Friedrich M."/>
            <person name="Gordon C.M."/>
            <person name="Jindra M."/>
            <person name="Klingler M."/>
            <person name="Lan Q."/>
            <person name="Lattorff H.M."/>
            <person name="Laudet V."/>
            <person name="von Levetsow C."/>
            <person name="Liu Z."/>
            <person name="Lutz R."/>
            <person name="Lynch J.A."/>
            <person name="da Fonseca R.N."/>
            <person name="Posnien N."/>
            <person name="Reuter R."/>
            <person name="Roth S."/>
            <person name="Savard J."/>
            <person name="Schinko J.B."/>
            <person name="Schmitt C."/>
            <person name="Schoppmeier M."/>
            <person name="Schroder R."/>
            <person name="Shippy T.D."/>
            <person name="Simonnet F."/>
            <person name="Marques-Souza H."/>
            <person name="Tautz D."/>
            <person name="Tomoyasu Y."/>
            <person name="Trauner J."/>
            <person name="Van der Zee M."/>
            <person name="Vervoort M."/>
            <person name="Wittkopp N."/>
            <person name="Wimmer E.A."/>
            <person name="Yang X."/>
            <person name="Jones A.K."/>
            <person name="Sattelle D.B."/>
            <person name="Ebert P.R."/>
            <person name="Nelson D."/>
            <person name="Scott J.G."/>
            <person name="Beeman R.W."/>
            <person name="Muthukrishnan S."/>
            <person name="Kramer K.J."/>
            <person name="Arakane Y."/>
            <person name="Beeman R.W."/>
            <person name="Zhu Q."/>
            <person name="Hogenkamp D."/>
            <person name="Dixit R."/>
            <person name="Oppert B."/>
            <person name="Jiang H."/>
            <person name="Zou Z."/>
            <person name="Marshall J."/>
            <person name="Elpidina E."/>
            <person name="Vinokurov K."/>
            <person name="Oppert C."/>
            <person name="Zou Z."/>
            <person name="Evans J."/>
            <person name="Lu Z."/>
            <person name="Zhao P."/>
            <person name="Sumathipala N."/>
            <person name="Altincicek B."/>
            <person name="Vilcinskas A."/>
            <person name="Williams M."/>
            <person name="Hultmark D."/>
            <person name="Hetru C."/>
            <person name="Jiang H."/>
            <person name="Grimmelikhuijzen C.J."/>
            <person name="Hauser F."/>
            <person name="Cazzamali G."/>
            <person name="Williamson M."/>
            <person name="Park Y."/>
            <person name="Li B."/>
            <person name="Tanaka Y."/>
            <person name="Predel R."/>
            <person name="Neupert S."/>
            <person name="Schachtner J."/>
            <person name="Verleyen P."/>
            <person name="Raible F."/>
            <person name="Bork P."/>
            <person name="Friedrich M."/>
            <person name="Walden K.K."/>
            <person name="Robertson H.M."/>
            <person name="Angeli S."/>
            <person name="Foret S."/>
            <person name="Bucher G."/>
            <person name="Schuetz S."/>
            <person name="Maleszka R."/>
            <person name="Wimmer E.A."/>
            <person name="Beeman R.W."/>
            <person name="Lorenzen M."/>
            <person name="Tomoyasu Y."/>
            <person name="Miller S.C."/>
            <person name="Grossmann D."/>
            <person name="Bucher G."/>
        </authorList>
    </citation>
    <scope>NUCLEOTIDE SEQUENCE [LARGE SCALE GENOMIC DNA]</scope>
    <source>
        <strain evidence="9 10">Georgia GA2</strain>
    </source>
</reference>
<accession>D6WBS8</accession>
<dbReference type="STRING" id="7070.D6WBS8"/>
<protein>
    <recommendedName>
        <fullName evidence="4">Phenoloxidase-activating factor 2</fullName>
    </recommendedName>
    <alternativeName>
        <fullName evidence="5">Prophenoloxidase-activating factor II</fullName>
    </alternativeName>
</protein>
<evidence type="ECO:0000256" key="4">
    <source>
        <dbReference type="ARBA" id="ARBA00068096"/>
    </source>
</evidence>
<keyword evidence="2" id="KW-0964">Secreted</keyword>
<dbReference type="SUPFAM" id="SSF50494">
    <property type="entry name" value="Trypsin-like serine proteases"/>
    <property type="match status" value="1"/>
</dbReference>
<dbReference type="OMA" id="CPYPKDE"/>
<dbReference type="InterPro" id="IPR001314">
    <property type="entry name" value="Peptidase_S1A"/>
</dbReference>
<keyword evidence="10" id="KW-1185">Reference proteome</keyword>
<dbReference type="InterPro" id="IPR041515">
    <property type="entry name" value="PPAF-2-like_Clip"/>
</dbReference>
<dbReference type="KEGG" id="tca:656917"/>
<dbReference type="HOGENOM" id="CLU_006842_0_3_1"/>
<dbReference type="Gene3D" id="2.40.10.10">
    <property type="entry name" value="Trypsin-like serine proteases"/>
    <property type="match status" value="2"/>
</dbReference>
<dbReference type="PANTHER" id="PTHR24258:SF129">
    <property type="entry name" value="LP15124P-RELATED"/>
    <property type="match status" value="1"/>
</dbReference>
<evidence type="ECO:0000256" key="5">
    <source>
        <dbReference type="ARBA" id="ARBA00076468"/>
    </source>
</evidence>
<dbReference type="eggNOG" id="KOG3627">
    <property type="taxonomic scope" value="Eukaryota"/>
</dbReference>
<evidence type="ECO:0000256" key="6">
    <source>
        <dbReference type="SAM" id="MobiDB-lite"/>
    </source>
</evidence>
<evidence type="ECO:0000313" key="9">
    <source>
        <dbReference type="EMBL" id="EEZ99183.2"/>
    </source>
</evidence>
<dbReference type="InterPro" id="IPR001254">
    <property type="entry name" value="Trypsin_dom"/>
</dbReference>
<sequence>MRVFLIIALTSLVFAQDNKEDAINSIFGTNSSFADFLSNYEEVTPPPLKSFGALTKCGEGEQQNRFVCVPYYNCDPNTNTVQENADIDGTNKINIRMGEDEPKCDHYLEICCKLAGGANSSNLQSTPPPTTTAAPNVRTDKPRGNSTQLANCGVRNSQGLDFNLIGSTNEANFGEFPWMLAILRKNPTGGQKLALCGGSLIGPRVILTGAHCVHNVDVNDIKVRAGEWDTQTTNERIPFQERNVARKIVHEHFLKGNLYNDVALLILDRPFTKTASVGTVCLPNQDQRFNANDCFATGWGKDSFGDKGRYAVILKKIQMPLVQNENCQKALRGTRLGASFILHRSFTCAGGQPNLDTCTGDGGSPLVCPDPSNPSRYLQVGIVAWGIGCGESQIPGVYADVATFRTWIDLRLQELGINTNSYVQ</sequence>
<evidence type="ECO:0000259" key="8">
    <source>
        <dbReference type="PROSITE" id="PS50240"/>
    </source>
</evidence>
<dbReference type="AlphaFoldDB" id="D6WBS8"/>
<comment type="subcellular location">
    <subcellularLocation>
        <location evidence="1">Secreted</location>
    </subcellularLocation>
</comment>
<dbReference type="Proteomes" id="UP000007266">
    <property type="component" value="Linkage group 2"/>
</dbReference>
<dbReference type="GO" id="GO:0004252">
    <property type="term" value="F:serine-type endopeptidase activity"/>
    <property type="evidence" value="ECO:0007669"/>
    <property type="project" value="InterPro"/>
</dbReference>
<dbReference type="MEROPS" id="S01.960"/>
<evidence type="ECO:0000256" key="2">
    <source>
        <dbReference type="ARBA" id="ARBA00022525"/>
    </source>
</evidence>
<dbReference type="EMBL" id="KQ971314">
    <property type="protein sequence ID" value="EEZ99183.2"/>
    <property type="molecule type" value="Genomic_DNA"/>
</dbReference>
<dbReference type="PANTHER" id="PTHR24258">
    <property type="entry name" value="SERINE PROTEASE-RELATED"/>
    <property type="match status" value="1"/>
</dbReference>
<dbReference type="SMART" id="SM00020">
    <property type="entry name" value="Tryp_SPc"/>
    <property type="match status" value="1"/>
</dbReference>
<feature type="domain" description="Peptidase S1" evidence="8">
    <location>
        <begin position="164"/>
        <end position="413"/>
    </location>
</feature>
<dbReference type="InterPro" id="IPR043504">
    <property type="entry name" value="Peptidase_S1_PA_chymotrypsin"/>
</dbReference>
<dbReference type="Pfam" id="PF18322">
    <property type="entry name" value="CLIP_1"/>
    <property type="match status" value="1"/>
</dbReference>
<dbReference type="FunFam" id="2.40.10.10:FF:000038">
    <property type="entry name" value="Serine protease"/>
    <property type="match status" value="1"/>
</dbReference>
<dbReference type="CDD" id="cd00190">
    <property type="entry name" value="Tryp_SPc"/>
    <property type="match status" value="1"/>
</dbReference>
<dbReference type="PROSITE" id="PS50240">
    <property type="entry name" value="TRYPSIN_DOM"/>
    <property type="match status" value="1"/>
</dbReference>
<dbReference type="GO" id="GO:0006508">
    <property type="term" value="P:proteolysis"/>
    <property type="evidence" value="ECO:0007669"/>
    <property type="project" value="UniProtKB-KW"/>
</dbReference>
<dbReference type="InterPro" id="IPR009003">
    <property type="entry name" value="Peptidase_S1_PA"/>
</dbReference>
<evidence type="ECO:0000256" key="3">
    <source>
        <dbReference type="ARBA" id="ARBA00023157"/>
    </source>
</evidence>
<dbReference type="Pfam" id="PF00089">
    <property type="entry name" value="Trypsin"/>
    <property type="match status" value="1"/>
</dbReference>
<keyword evidence="9" id="KW-0645">Protease</keyword>
<feature type="region of interest" description="Disordered" evidence="6">
    <location>
        <begin position="121"/>
        <end position="145"/>
    </location>
</feature>
<gene>
    <name evidence="9" type="primary">AUGUSTUS-3.0.2_00249</name>
    <name evidence="9" type="ORF">TcasGA2_TC000249</name>
</gene>
<evidence type="ECO:0000256" key="7">
    <source>
        <dbReference type="SAM" id="SignalP"/>
    </source>
</evidence>
<evidence type="ECO:0000313" key="10">
    <source>
        <dbReference type="Proteomes" id="UP000007266"/>
    </source>
</evidence>
<keyword evidence="9" id="KW-0378">Hydrolase</keyword>
<dbReference type="GO" id="GO:0005576">
    <property type="term" value="C:extracellular region"/>
    <property type="evidence" value="ECO:0007669"/>
    <property type="project" value="UniProtKB-SubCell"/>
</dbReference>
<reference evidence="9 10" key="2">
    <citation type="journal article" date="2010" name="Nucleic Acids Res.">
        <title>BeetleBase in 2010: revisions to provide comprehensive genomic information for Tribolium castaneum.</title>
        <authorList>
            <person name="Kim H.S."/>
            <person name="Murphy T."/>
            <person name="Xia J."/>
            <person name="Caragea D."/>
            <person name="Park Y."/>
            <person name="Beeman R.W."/>
            <person name="Lorenzen M.D."/>
            <person name="Butcher S."/>
            <person name="Manak J.R."/>
            <person name="Brown S.J."/>
        </authorList>
    </citation>
    <scope>GENOME REANNOTATION</scope>
    <source>
        <strain evidence="9 10">Georgia GA2</strain>
    </source>
</reference>
<dbReference type="PRINTS" id="PR00722">
    <property type="entry name" value="CHYMOTRYPSIN"/>
</dbReference>